<proteinExistence type="predicted"/>
<dbReference type="PANTHER" id="PTHR30313:SF2">
    <property type="entry name" value="DNA PRIMASE"/>
    <property type="match status" value="1"/>
</dbReference>
<evidence type="ECO:0000256" key="9">
    <source>
        <dbReference type="ARBA" id="ARBA00023163"/>
    </source>
</evidence>
<keyword evidence="9" id="KW-0804">Transcription</keyword>
<gene>
    <name evidence="11" type="ORF">UFOVP1119_127</name>
    <name evidence="12" type="ORF">UFOVP1238_101</name>
</gene>
<evidence type="ECO:0000256" key="3">
    <source>
        <dbReference type="ARBA" id="ARBA00022679"/>
    </source>
</evidence>
<name>A0A6J5R989_9CAUD</name>
<reference evidence="12" key="1">
    <citation type="submission" date="2020-05" db="EMBL/GenBank/DDBJ databases">
        <authorList>
            <person name="Chiriac C."/>
            <person name="Salcher M."/>
            <person name="Ghai R."/>
            <person name="Kavagutti S V."/>
        </authorList>
    </citation>
    <scope>NUCLEOTIDE SEQUENCE</scope>
</reference>
<evidence type="ECO:0000313" key="11">
    <source>
        <dbReference type="EMBL" id="CAB4185804.1"/>
    </source>
</evidence>
<dbReference type="InterPro" id="IPR036977">
    <property type="entry name" value="DNA_primase_Znf_CHC2"/>
</dbReference>
<keyword evidence="4" id="KW-0548">Nucleotidyltransferase</keyword>
<dbReference type="PANTHER" id="PTHR30313">
    <property type="entry name" value="DNA PRIMASE"/>
    <property type="match status" value="1"/>
</dbReference>
<evidence type="ECO:0000256" key="4">
    <source>
        <dbReference type="ARBA" id="ARBA00022695"/>
    </source>
</evidence>
<keyword evidence="6" id="KW-0479">Metal-binding</keyword>
<keyword evidence="8" id="KW-0862">Zinc</keyword>
<sequence>MTDTYTRADLRSILRSANVEIVSETGTDFLCLCPFHRNMDTPSFAVSYSKGLYICYNPSCGVSGTILDLVKELTGRNDFEALRFIQSNRLSPEDMLEEELKDLLDDKPEFVEFPEDTLVKLHSGLIAKQEAQDYLISRGINSEAWEQFAMGYSDNMDMVTVPLHSPEGIAVGIIGRSIKDKRFKNSVNLPRNKTMFNLHRAKREGGTIIVCESSFDVIRLWQAGFPNAVGTLGGSISDVNIQNLNKYASTIILMTDNDQAGRSLGNTIASKLKNKNVLWAKYDHNIIYPHSAKDVGDMTDEEIKVCIKNAIPHFEYAVL</sequence>
<dbReference type="InterPro" id="IPR034151">
    <property type="entry name" value="TOPRIM_DnaG_bac"/>
</dbReference>
<dbReference type="InterPro" id="IPR002694">
    <property type="entry name" value="Znf_CHC2"/>
</dbReference>
<dbReference type="CDD" id="cd03364">
    <property type="entry name" value="TOPRIM_DnaG_primases"/>
    <property type="match status" value="1"/>
</dbReference>
<evidence type="ECO:0000259" key="10">
    <source>
        <dbReference type="PROSITE" id="PS50880"/>
    </source>
</evidence>
<evidence type="ECO:0000256" key="1">
    <source>
        <dbReference type="ARBA" id="ARBA00022478"/>
    </source>
</evidence>
<dbReference type="GO" id="GO:0008270">
    <property type="term" value="F:zinc ion binding"/>
    <property type="evidence" value="ECO:0007669"/>
    <property type="project" value="UniProtKB-KW"/>
</dbReference>
<protein>
    <submittedName>
        <fullName evidence="12">Bacterial DnaG primase, TOPRIM domain</fullName>
    </submittedName>
</protein>
<evidence type="ECO:0000313" key="12">
    <source>
        <dbReference type="EMBL" id="CAB4193573.1"/>
    </source>
</evidence>
<dbReference type="GO" id="GO:0000428">
    <property type="term" value="C:DNA-directed RNA polymerase complex"/>
    <property type="evidence" value="ECO:0007669"/>
    <property type="project" value="UniProtKB-KW"/>
</dbReference>
<evidence type="ECO:0000256" key="2">
    <source>
        <dbReference type="ARBA" id="ARBA00022515"/>
    </source>
</evidence>
<dbReference type="InterPro" id="IPR050219">
    <property type="entry name" value="DnaG_primase"/>
</dbReference>
<dbReference type="Gene3D" id="3.90.580.10">
    <property type="entry name" value="Zinc finger, CHC2-type domain"/>
    <property type="match status" value="1"/>
</dbReference>
<evidence type="ECO:0000256" key="6">
    <source>
        <dbReference type="ARBA" id="ARBA00022723"/>
    </source>
</evidence>
<keyword evidence="1" id="KW-0240">DNA-directed RNA polymerase</keyword>
<dbReference type="SMART" id="SM00400">
    <property type="entry name" value="ZnF_CHCC"/>
    <property type="match status" value="1"/>
</dbReference>
<keyword evidence="2" id="KW-0639">Primosome</keyword>
<dbReference type="Pfam" id="PF13155">
    <property type="entry name" value="Toprim_2"/>
    <property type="match status" value="1"/>
</dbReference>
<evidence type="ECO:0000256" key="7">
    <source>
        <dbReference type="ARBA" id="ARBA00022771"/>
    </source>
</evidence>
<keyword evidence="7" id="KW-0863">Zinc-finger</keyword>
<feature type="domain" description="Toprim" evidence="10">
    <location>
        <begin position="206"/>
        <end position="287"/>
    </location>
</feature>
<accession>A0A6J5R989</accession>
<dbReference type="PROSITE" id="PS50880">
    <property type="entry name" value="TOPRIM"/>
    <property type="match status" value="1"/>
</dbReference>
<dbReference type="SUPFAM" id="SSF57783">
    <property type="entry name" value="Zinc beta-ribbon"/>
    <property type="match status" value="1"/>
</dbReference>
<dbReference type="GO" id="GO:0003677">
    <property type="term" value="F:DNA binding"/>
    <property type="evidence" value="ECO:0007669"/>
    <property type="project" value="InterPro"/>
</dbReference>
<dbReference type="SMART" id="SM00493">
    <property type="entry name" value="TOPRIM"/>
    <property type="match status" value="1"/>
</dbReference>
<keyword evidence="3" id="KW-0808">Transferase</keyword>
<evidence type="ECO:0000256" key="5">
    <source>
        <dbReference type="ARBA" id="ARBA00022705"/>
    </source>
</evidence>
<keyword evidence="5" id="KW-0235">DNA replication</keyword>
<dbReference type="InterPro" id="IPR006171">
    <property type="entry name" value="TOPRIM_dom"/>
</dbReference>
<dbReference type="EMBL" id="LR797198">
    <property type="protein sequence ID" value="CAB4193573.1"/>
    <property type="molecule type" value="Genomic_DNA"/>
</dbReference>
<evidence type="ECO:0000256" key="8">
    <source>
        <dbReference type="ARBA" id="ARBA00022833"/>
    </source>
</evidence>
<dbReference type="EMBL" id="LR797076">
    <property type="protein sequence ID" value="CAB4185804.1"/>
    <property type="molecule type" value="Genomic_DNA"/>
</dbReference>
<dbReference type="Pfam" id="PF01807">
    <property type="entry name" value="Zn_ribbon_DnaG"/>
    <property type="match status" value="1"/>
</dbReference>
<dbReference type="GO" id="GO:0006269">
    <property type="term" value="P:DNA replication, synthesis of primer"/>
    <property type="evidence" value="ECO:0007669"/>
    <property type="project" value="UniProtKB-KW"/>
</dbReference>
<dbReference type="GO" id="GO:0003899">
    <property type="term" value="F:DNA-directed RNA polymerase activity"/>
    <property type="evidence" value="ECO:0007669"/>
    <property type="project" value="InterPro"/>
</dbReference>
<dbReference type="Gene3D" id="3.40.1360.10">
    <property type="match status" value="1"/>
</dbReference>
<dbReference type="SUPFAM" id="SSF56731">
    <property type="entry name" value="DNA primase core"/>
    <property type="match status" value="1"/>
</dbReference>
<organism evidence="12">
    <name type="scientific">uncultured Caudovirales phage</name>
    <dbReference type="NCBI Taxonomy" id="2100421"/>
    <lineage>
        <taxon>Viruses</taxon>
        <taxon>Duplodnaviria</taxon>
        <taxon>Heunggongvirae</taxon>
        <taxon>Uroviricota</taxon>
        <taxon>Caudoviricetes</taxon>
        <taxon>Peduoviridae</taxon>
        <taxon>Maltschvirus</taxon>
        <taxon>Maltschvirus maltsch</taxon>
    </lineage>
</organism>